<dbReference type="SMART" id="SM00387">
    <property type="entry name" value="HATPase_c"/>
    <property type="match status" value="1"/>
</dbReference>
<dbReference type="SUPFAM" id="SSF55874">
    <property type="entry name" value="ATPase domain of HSP90 chaperone/DNA topoisomerase II/histidine kinase"/>
    <property type="match status" value="1"/>
</dbReference>
<keyword evidence="4" id="KW-0808">Transferase</keyword>
<name>A0A1M5HWX5_SALEC</name>
<dbReference type="InterPro" id="IPR003594">
    <property type="entry name" value="HATPase_dom"/>
</dbReference>
<dbReference type="Pfam" id="PF13424">
    <property type="entry name" value="TPR_12"/>
    <property type="match status" value="1"/>
</dbReference>
<dbReference type="Pfam" id="PF13181">
    <property type="entry name" value="TPR_8"/>
    <property type="match status" value="1"/>
</dbReference>
<dbReference type="AlphaFoldDB" id="A0A1M5HWX5"/>
<keyword evidence="8" id="KW-0812">Transmembrane</keyword>
<keyword evidence="7" id="KW-0067">ATP-binding</keyword>
<dbReference type="GO" id="GO:0004673">
    <property type="term" value="F:protein histidine kinase activity"/>
    <property type="evidence" value="ECO:0007669"/>
    <property type="project" value="UniProtKB-EC"/>
</dbReference>
<proteinExistence type="predicted"/>
<dbReference type="PANTHER" id="PTHR41523">
    <property type="entry name" value="TWO-COMPONENT SYSTEM SENSOR PROTEIN"/>
    <property type="match status" value="1"/>
</dbReference>
<dbReference type="EMBL" id="FQVT01000006">
    <property type="protein sequence ID" value="SHG20427.1"/>
    <property type="molecule type" value="Genomic_DNA"/>
</dbReference>
<keyword evidence="11" id="KW-1185">Reference proteome</keyword>
<dbReference type="STRING" id="1073325.SAMN05444483_10636"/>
<dbReference type="Pfam" id="PF07568">
    <property type="entry name" value="HisKA_2"/>
    <property type="match status" value="1"/>
</dbReference>
<dbReference type="SMART" id="SM00028">
    <property type="entry name" value="TPR"/>
    <property type="match status" value="6"/>
</dbReference>
<evidence type="ECO:0000256" key="3">
    <source>
        <dbReference type="ARBA" id="ARBA00022553"/>
    </source>
</evidence>
<dbReference type="PROSITE" id="PS50109">
    <property type="entry name" value="HIS_KIN"/>
    <property type="match status" value="1"/>
</dbReference>
<dbReference type="InterPro" id="IPR011495">
    <property type="entry name" value="Sig_transdc_His_kin_sub2_dim/P"/>
</dbReference>
<accession>A0A1M5HWX5</accession>
<dbReference type="EC" id="2.7.13.3" evidence="2"/>
<evidence type="ECO:0000313" key="10">
    <source>
        <dbReference type="EMBL" id="SHG20427.1"/>
    </source>
</evidence>
<keyword evidence="5" id="KW-0547">Nucleotide-binding</keyword>
<keyword evidence="8" id="KW-0472">Membrane</keyword>
<evidence type="ECO:0000256" key="5">
    <source>
        <dbReference type="ARBA" id="ARBA00022741"/>
    </source>
</evidence>
<dbReference type="InterPro" id="IPR005467">
    <property type="entry name" value="His_kinase_dom"/>
</dbReference>
<dbReference type="Proteomes" id="UP000183945">
    <property type="component" value="Unassembled WGS sequence"/>
</dbReference>
<sequence>MLLLGGTTSLSAQKDIFDKATGAYKKVFVETDQFDASYLKTLQQYYPEAQPDSIKFSMLNDLAYYWHTRNLTTAMSYTREGLVLTQKKNDALWYGRFQITQAAILLRQEKLDSAFTILKEAAHKVNSKDLANLNTQLGYVFERKGQLDKAADYAIKSLELGRRLDDKKAQVMAYSDLSNLFWKQSKFAKGVEFGLKSLKLFEEWGLKDLDYDFTLYVVANNYLELKNFKKALNYFKQAEKIGKHYGFYNNLSDIYISQTDLFAYLGKYEKAQIAGENALKYAELLDNNFMMMRSWLSLGKLQNLRADYNAAVISLNNSIEVATKDFGDEYYLNQTYGELALAYENLGDFKNALAALKKHERLKDIIFTKQADQRISLLQTEFDVALKEETINLQQEKISQQQTRQTLILILTGLLLLFLGVLYTSFSSNKKKNKLLYKQNQEKVFLLKEIHHRVKNNLEIISSLLALHSSRLQDPLAIEAMQESQNRVHSMGMIHQRLYKEENLGTIEMRAYFINLGQYIINAFGMEDRIEIFYTMKPLKLEVDIATPLGLIVNELLTNALKYAFPHYNKGRINIALKRISKNVLKLSVEDNGVGLERESEINKGFGTQLIGLLSKQLNGKISTYSRVKGTRITIEFTPYPAN</sequence>
<evidence type="ECO:0000256" key="8">
    <source>
        <dbReference type="SAM" id="Phobius"/>
    </source>
</evidence>
<dbReference type="PANTHER" id="PTHR41523:SF8">
    <property type="entry name" value="ETHYLENE RESPONSE SENSOR PROTEIN"/>
    <property type="match status" value="1"/>
</dbReference>
<comment type="catalytic activity">
    <reaction evidence="1">
        <text>ATP + protein L-histidine = ADP + protein N-phospho-L-histidine.</text>
        <dbReference type="EC" id="2.7.13.3"/>
    </reaction>
</comment>
<evidence type="ECO:0000259" key="9">
    <source>
        <dbReference type="PROSITE" id="PS50109"/>
    </source>
</evidence>
<keyword evidence="8" id="KW-1133">Transmembrane helix</keyword>
<dbReference type="Gene3D" id="3.30.450.20">
    <property type="entry name" value="PAS domain"/>
    <property type="match status" value="1"/>
</dbReference>
<gene>
    <name evidence="10" type="ORF">SAMN05444483_10636</name>
</gene>
<evidence type="ECO:0000256" key="7">
    <source>
        <dbReference type="ARBA" id="ARBA00022840"/>
    </source>
</evidence>
<dbReference type="Pfam" id="PF02518">
    <property type="entry name" value="HATPase_c"/>
    <property type="match status" value="1"/>
</dbReference>
<dbReference type="OrthoDB" id="9767435at2"/>
<dbReference type="InterPro" id="IPR011990">
    <property type="entry name" value="TPR-like_helical_dom_sf"/>
</dbReference>
<evidence type="ECO:0000313" key="11">
    <source>
        <dbReference type="Proteomes" id="UP000183945"/>
    </source>
</evidence>
<feature type="transmembrane region" description="Helical" evidence="8">
    <location>
        <begin position="407"/>
        <end position="426"/>
    </location>
</feature>
<organism evidence="10 11">
    <name type="scientific">Salegentibacter echinorum</name>
    <dbReference type="NCBI Taxonomy" id="1073325"/>
    <lineage>
        <taxon>Bacteria</taxon>
        <taxon>Pseudomonadati</taxon>
        <taxon>Bacteroidota</taxon>
        <taxon>Flavobacteriia</taxon>
        <taxon>Flavobacteriales</taxon>
        <taxon>Flavobacteriaceae</taxon>
        <taxon>Salegentibacter</taxon>
    </lineage>
</organism>
<dbReference type="InterPro" id="IPR036890">
    <property type="entry name" value="HATPase_C_sf"/>
</dbReference>
<keyword evidence="3" id="KW-0597">Phosphoprotein</keyword>
<dbReference type="SUPFAM" id="SSF48452">
    <property type="entry name" value="TPR-like"/>
    <property type="match status" value="1"/>
</dbReference>
<dbReference type="Gene3D" id="3.30.565.10">
    <property type="entry name" value="Histidine kinase-like ATPase, C-terminal domain"/>
    <property type="match status" value="1"/>
</dbReference>
<dbReference type="Gene3D" id="1.25.40.10">
    <property type="entry name" value="Tetratricopeptide repeat domain"/>
    <property type="match status" value="2"/>
</dbReference>
<evidence type="ECO:0000256" key="1">
    <source>
        <dbReference type="ARBA" id="ARBA00000085"/>
    </source>
</evidence>
<protein>
    <recommendedName>
        <fullName evidence="2">histidine kinase</fullName>
        <ecNumber evidence="2">2.7.13.3</ecNumber>
    </recommendedName>
</protein>
<keyword evidence="6 10" id="KW-0418">Kinase</keyword>
<evidence type="ECO:0000256" key="4">
    <source>
        <dbReference type="ARBA" id="ARBA00022679"/>
    </source>
</evidence>
<evidence type="ECO:0000256" key="2">
    <source>
        <dbReference type="ARBA" id="ARBA00012438"/>
    </source>
</evidence>
<reference evidence="11" key="1">
    <citation type="submission" date="2016-11" db="EMBL/GenBank/DDBJ databases">
        <authorList>
            <person name="Varghese N."/>
            <person name="Submissions S."/>
        </authorList>
    </citation>
    <scope>NUCLEOTIDE SEQUENCE [LARGE SCALE GENOMIC DNA]</scope>
    <source>
        <strain evidence="11">DSM 24579</strain>
    </source>
</reference>
<feature type="domain" description="Histidine kinase" evidence="9">
    <location>
        <begin position="549"/>
        <end position="641"/>
    </location>
</feature>
<dbReference type="GO" id="GO:0005524">
    <property type="term" value="F:ATP binding"/>
    <property type="evidence" value="ECO:0007669"/>
    <property type="project" value="UniProtKB-KW"/>
</dbReference>
<evidence type="ECO:0000256" key="6">
    <source>
        <dbReference type="ARBA" id="ARBA00022777"/>
    </source>
</evidence>
<dbReference type="InterPro" id="IPR019734">
    <property type="entry name" value="TPR_rpt"/>
</dbReference>